<accession>A0A401KKP3</accession>
<evidence type="ECO:0000313" key="3">
    <source>
        <dbReference type="Proteomes" id="UP000286921"/>
    </source>
</evidence>
<proteinExistence type="predicted"/>
<dbReference type="EMBL" id="BDHI01000002">
    <property type="protein sequence ID" value="GCB19746.1"/>
    <property type="molecule type" value="Genomic_DNA"/>
</dbReference>
<dbReference type="STRING" id="105351.A0A401KKP3"/>
<organism evidence="2 3">
    <name type="scientific">Aspergillus awamori</name>
    <name type="common">Black koji mold</name>
    <dbReference type="NCBI Taxonomy" id="105351"/>
    <lineage>
        <taxon>Eukaryota</taxon>
        <taxon>Fungi</taxon>
        <taxon>Dikarya</taxon>
        <taxon>Ascomycota</taxon>
        <taxon>Pezizomycotina</taxon>
        <taxon>Eurotiomycetes</taxon>
        <taxon>Eurotiomycetidae</taxon>
        <taxon>Eurotiales</taxon>
        <taxon>Aspergillaceae</taxon>
        <taxon>Aspergillus</taxon>
    </lineage>
</organism>
<protein>
    <submittedName>
        <fullName evidence="2">Uncharacterized protein</fullName>
    </submittedName>
</protein>
<dbReference type="Proteomes" id="UP000286921">
    <property type="component" value="Unassembled WGS sequence"/>
</dbReference>
<sequence>MDSTTLARLLTITSSKKPYLQIIAPEHESCPKPWLRPASLQFSESTDSQLLHLPGGLFWVALACASRAEGSAAKAYPQRERQAPHREGYVDSAAAIVGSSSPMGHSSSEYEIDPNDVDEDEHDDGRSKPEEVTVHLLDSYLYFALNLCLLQEPNSQGEIRVRVERKKTTVQVPGMYHFTAGNDDGLCWLDRQVHGWSMGLPTLAFLEAKRAFKFIHIDERT</sequence>
<evidence type="ECO:0000256" key="1">
    <source>
        <dbReference type="SAM" id="MobiDB-lite"/>
    </source>
</evidence>
<reference evidence="2 3" key="1">
    <citation type="submission" date="2016-09" db="EMBL/GenBank/DDBJ databases">
        <title>Aspergillus awamori IFM 58123T.</title>
        <authorList>
            <person name="Kusuya Y."/>
            <person name="Shimizu M."/>
            <person name="Takahashi H."/>
            <person name="Yaguchi T."/>
        </authorList>
    </citation>
    <scope>NUCLEOTIDE SEQUENCE [LARGE SCALE GENOMIC DNA]</scope>
    <source>
        <strain evidence="2 3">IFM 58123</strain>
    </source>
</reference>
<dbReference type="AlphaFoldDB" id="A0A401KKP3"/>
<name>A0A401KKP3_ASPAW</name>
<gene>
    <name evidence="2" type="ORF">AAWM_02631</name>
</gene>
<evidence type="ECO:0000313" key="2">
    <source>
        <dbReference type="EMBL" id="GCB19746.1"/>
    </source>
</evidence>
<keyword evidence="3" id="KW-1185">Reference proteome</keyword>
<comment type="caution">
    <text evidence="2">The sequence shown here is derived from an EMBL/GenBank/DDBJ whole genome shotgun (WGS) entry which is preliminary data.</text>
</comment>
<feature type="region of interest" description="Disordered" evidence="1">
    <location>
        <begin position="98"/>
        <end position="128"/>
    </location>
</feature>
<feature type="compositionally biased region" description="Acidic residues" evidence="1">
    <location>
        <begin position="110"/>
        <end position="122"/>
    </location>
</feature>